<accession>A0A7W4IKN6</accession>
<comment type="caution">
    <text evidence="2">The sequence shown here is derived from an EMBL/GenBank/DDBJ whole genome shotgun (WGS) entry which is preliminary data.</text>
</comment>
<reference evidence="4 5" key="1">
    <citation type="submission" date="2020-04" db="EMBL/GenBank/DDBJ databases">
        <title>Description of novel Gluconacetobacter.</title>
        <authorList>
            <person name="Sombolestani A."/>
        </authorList>
    </citation>
    <scope>NUCLEOTIDE SEQUENCE [LARGE SCALE GENOMIC DNA]</scope>
    <source>
        <strain evidence="3 4">LMG 1728</strain>
        <strain evidence="2 5">LMG 1731</strain>
    </source>
</reference>
<evidence type="ECO:0000313" key="5">
    <source>
        <dbReference type="Proteomes" id="UP000561077"/>
    </source>
</evidence>
<dbReference type="Proteomes" id="UP000540490">
    <property type="component" value="Unassembled WGS sequence"/>
</dbReference>
<keyword evidence="4" id="KW-1185">Reference proteome</keyword>
<name>A0A7W4IKN6_9PROT</name>
<keyword evidence="1" id="KW-0472">Membrane</keyword>
<organism evidence="2 5">
    <name type="scientific">Gluconacetobacter dulcium</name>
    <dbReference type="NCBI Taxonomy" id="2729096"/>
    <lineage>
        <taxon>Bacteria</taxon>
        <taxon>Pseudomonadati</taxon>
        <taxon>Pseudomonadota</taxon>
        <taxon>Alphaproteobacteria</taxon>
        <taxon>Acetobacterales</taxon>
        <taxon>Acetobacteraceae</taxon>
        <taxon>Gluconacetobacter</taxon>
    </lineage>
</organism>
<feature type="transmembrane region" description="Helical" evidence="1">
    <location>
        <begin position="41"/>
        <end position="58"/>
    </location>
</feature>
<evidence type="ECO:0000256" key="1">
    <source>
        <dbReference type="SAM" id="Phobius"/>
    </source>
</evidence>
<evidence type="ECO:0000313" key="4">
    <source>
        <dbReference type="Proteomes" id="UP000540490"/>
    </source>
</evidence>
<dbReference type="Proteomes" id="UP000561077">
    <property type="component" value="Unassembled WGS sequence"/>
</dbReference>
<keyword evidence="1" id="KW-0812">Transmembrane</keyword>
<dbReference type="RefSeq" id="WP_182973748.1">
    <property type="nucleotide sequence ID" value="NZ_JABEQN010000009.1"/>
</dbReference>
<dbReference type="EMBL" id="JABEQO010000009">
    <property type="protein sequence ID" value="MBB2164645.1"/>
    <property type="molecule type" value="Genomic_DNA"/>
</dbReference>
<keyword evidence="1" id="KW-1133">Transmembrane helix</keyword>
<evidence type="ECO:0000313" key="2">
    <source>
        <dbReference type="EMBL" id="MBB2164645.1"/>
    </source>
</evidence>
<gene>
    <name evidence="3" type="ORF">HLH25_09015</name>
    <name evidence="2" type="ORF">HLH26_08835</name>
</gene>
<dbReference type="AlphaFoldDB" id="A0A7W4IKN6"/>
<proteinExistence type="predicted"/>
<feature type="transmembrane region" description="Helical" evidence="1">
    <location>
        <begin position="12"/>
        <end position="35"/>
    </location>
</feature>
<sequence length="217" mass="24615">MKIRDVSLHFDRMTGVMMAYIGTFAICVIVCAVMGEYSLLLGYFLVTCLTLFQIQAWLGKLIARKMFGDPMAAFPKMYGELFAHPPVQIDYRLDFDNYLTAICYDGEFLYIVDKNKMVTLKWSDVRSWSWEIIDPAVQVTTANTPGLAVQGAVNDAWANLGPRVNAIKSSGIRLTVKDINHPQWFYNTGKDKKAEAVCRKWEEIFRQFSDGSLKIAA</sequence>
<evidence type="ECO:0000313" key="3">
    <source>
        <dbReference type="EMBL" id="MBB2193781.1"/>
    </source>
</evidence>
<protein>
    <submittedName>
        <fullName evidence="2">Uncharacterized protein</fullName>
    </submittedName>
</protein>
<dbReference type="EMBL" id="JABEQN010000009">
    <property type="protein sequence ID" value="MBB2193781.1"/>
    <property type="molecule type" value="Genomic_DNA"/>
</dbReference>